<gene>
    <name evidence="9" type="ORF">OMP38_07830</name>
</gene>
<feature type="transmembrane region" description="Helical" evidence="5">
    <location>
        <begin position="124"/>
        <end position="143"/>
    </location>
</feature>
<keyword evidence="2 5" id="KW-0812">Transmembrane</keyword>
<feature type="transmembrane region" description="Helical" evidence="5">
    <location>
        <begin position="179"/>
        <end position="199"/>
    </location>
</feature>
<name>A0A9X4KFT6_9BACL</name>
<dbReference type="EC" id="2.4.-.-" evidence="9"/>
<comment type="subcellular location">
    <subcellularLocation>
        <location evidence="1">Membrane</location>
        <topology evidence="1">Multi-pass membrane protein</topology>
    </subcellularLocation>
</comment>
<feature type="transmembrane region" description="Helical" evidence="5">
    <location>
        <begin position="300"/>
        <end position="318"/>
    </location>
</feature>
<evidence type="ECO:0000259" key="6">
    <source>
        <dbReference type="Pfam" id="PF00534"/>
    </source>
</evidence>
<feature type="transmembrane region" description="Helical" evidence="5">
    <location>
        <begin position="88"/>
        <end position="112"/>
    </location>
</feature>
<feature type="transmembrane region" description="Helical" evidence="5">
    <location>
        <begin position="421"/>
        <end position="440"/>
    </location>
</feature>
<dbReference type="PANTHER" id="PTHR12526:SF637">
    <property type="entry name" value="GLYCOSYLTRANSFERASE EPSF-RELATED"/>
    <property type="match status" value="1"/>
</dbReference>
<feature type="transmembrane region" description="Helical" evidence="5">
    <location>
        <begin position="388"/>
        <end position="409"/>
    </location>
</feature>
<organism evidence="9 10">
    <name type="scientific">Cohnella ginsengisoli</name>
    <dbReference type="NCBI Taxonomy" id="425004"/>
    <lineage>
        <taxon>Bacteria</taxon>
        <taxon>Bacillati</taxon>
        <taxon>Bacillota</taxon>
        <taxon>Bacilli</taxon>
        <taxon>Bacillales</taxon>
        <taxon>Paenibacillaceae</taxon>
        <taxon>Cohnella</taxon>
    </lineage>
</organism>
<evidence type="ECO:0000256" key="4">
    <source>
        <dbReference type="ARBA" id="ARBA00023136"/>
    </source>
</evidence>
<dbReference type="InterPro" id="IPR001296">
    <property type="entry name" value="Glyco_trans_1"/>
</dbReference>
<evidence type="ECO:0000259" key="8">
    <source>
        <dbReference type="Pfam" id="PF13439"/>
    </source>
</evidence>
<dbReference type="RefSeq" id="WP_277564575.1">
    <property type="nucleotide sequence ID" value="NZ_JAPDHZ010000002.1"/>
</dbReference>
<dbReference type="InterPro" id="IPR028098">
    <property type="entry name" value="Glyco_trans_4-like_N"/>
</dbReference>
<keyword evidence="9" id="KW-0328">Glycosyltransferase</keyword>
<protein>
    <submittedName>
        <fullName evidence="9">Glycosyltransferase</fullName>
        <ecNumber evidence="9">2.4.-.-</ecNumber>
    </submittedName>
</protein>
<reference evidence="9 10" key="1">
    <citation type="submission" date="2022-10" db="EMBL/GenBank/DDBJ databases">
        <title>Comparative genomic analysis of Cohnella hashimotonis sp. nov., isolated from the International Space Station.</title>
        <authorList>
            <person name="Simpson A."/>
            <person name="Venkateswaran K."/>
        </authorList>
    </citation>
    <scope>NUCLEOTIDE SEQUENCE [LARGE SCALE GENOMIC DNA]</scope>
    <source>
        <strain evidence="9 10">DSM 18997</strain>
    </source>
</reference>
<dbReference type="GO" id="GO:0016757">
    <property type="term" value="F:glycosyltransferase activity"/>
    <property type="evidence" value="ECO:0007669"/>
    <property type="project" value="UniProtKB-KW"/>
</dbReference>
<evidence type="ECO:0000313" key="9">
    <source>
        <dbReference type="EMBL" id="MDG0790779.1"/>
    </source>
</evidence>
<dbReference type="AlphaFoldDB" id="A0A9X4KFT6"/>
<keyword evidence="3 5" id="KW-1133">Transmembrane helix</keyword>
<dbReference type="PANTHER" id="PTHR12526">
    <property type="entry name" value="GLYCOSYLTRANSFERASE"/>
    <property type="match status" value="1"/>
</dbReference>
<dbReference type="Proteomes" id="UP001153387">
    <property type="component" value="Unassembled WGS sequence"/>
</dbReference>
<dbReference type="GO" id="GO:0016020">
    <property type="term" value="C:membrane"/>
    <property type="evidence" value="ECO:0007669"/>
    <property type="project" value="UniProtKB-SubCell"/>
</dbReference>
<proteinExistence type="predicted"/>
<keyword evidence="10" id="KW-1185">Reference proteome</keyword>
<accession>A0A9X4KFT6</accession>
<sequence>MRTKQKKAWMPMVQKAALLTIGLGVSAWIGKTVILRPEWLLQASILVMILIPGFILAATNASKLVPYVILIWLVGPEIRRLMDWGLLGSYSSLTLLSLAPVLATSLLALPLFRRERAPSRKELRLLKAYMLPFAYAGAVGLLLNNLAGIYGLLNYGAPLILFFYMMLRKSDDGERAAWIRFYVTMGSLLSVYAWFQYLYLPAWDKMWIEGAKMVSLGTAEPLKFKAFSTLNANGAFSVFLVSAIMPAIINRKWRGPFGWAGVLFMISALSITLVRASWIVLIIEIVFYALLATGAGRLRMISIVGVLVVAGFLVFPHLPGGEALSDRISTIGHLKEDASANARLLIVFSTIPDLISHPFGSGFGGIGRSTLLNGGSTDFTSLASVDNGYLGVFATFGLLGGALVFRAMCLQGLLIRSSEAGPLRTLGLIVLIGLLASFFFGGELATLQAVIFLVVYGIGAWQNTGSRRRPNDGRAEYEAGKDDCMSAMRIVVVNHVAALGGAERVLMNWLEGVDRERYRPEIVLLDEGPMAKQVGALGFDVHVVPSGRIRQPLRFARTVGAIRQVVRNSAARLVVSWSPKPHFYGGTAAWLERVPAIWWQHGVPSGGLFDKSVSWLPAKAVVCPSTAVSDAQRKVRAARRTFVQPPGIPVAKYEVDGEIRRSVRASFGLADSTTLFSFIGRLQRWKRTDMVIRSFQDALKGKDACLLIVGGALFGVDTDFEEELKRMVANAGLSGQVHFVGHQSSIEPYLWASDVVVSSSVSEPFGMVVVEAMAAGRIVLAVDGGGPAEIVRNGVNGILYDGSPDDLSRWMARIAESPGSYERIGAAAASRAKEAYASQVMSERFGEFLERSLTS</sequence>
<evidence type="ECO:0000256" key="2">
    <source>
        <dbReference type="ARBA" id="ARBA00022692"/>
    </source>
</evidence>
<feature type="transmembrane region" description="Helical" evidence="5">
    <location>
        <begin position="278"/>
        <end position="295"/>
    </location>
</feature>
<comment type="caution">
    <text evidence="9">The sequence shown here is derived from an EMBL/GenBank/DDBJ whole genome shotgun (WGS) entry which is preliminary data.</text>
</comment>
<feature type="transmembrane region" description="Helical" evidence="5">
    <location>
        <begin position="230"/>
        <end position="249"/>
    </location>
</feature>
<dbReference type="Pfam" id="PF04932">
    <property type="entry name" value="Wzy_C"/>
    <property type="match status" value="1"/>
</dbReference>
<feature type="transmembrane region" description="Helical" evidence="5">
    <location>
        <begin position="149"/>
        <end position="167"/>
    </location>
</feature>
<dbReference type="EMBL" id="JAPDHZ010000002">
    <property type="protein sequence ID" value="MDG0790779.1"/>
    <property type="molecule type" value="Genomic_DNA"/>
</dbReference>
<dbReference type="Pfam" id="PF00534">
    <property type="entry name" value="Glycos_transf_1"/>
    <property type="match status" value="1"/>
</dbReference>
<keyword evidence="9" id="KW-0808">Transferase</keyword>
<evidence type="ECO:0000256" key="3">
    <source>
        <dbReference type="ARBA" id="ARBA00022989"/>
    </source>
</evidence>
<evidence type="ECO:0000259" key="7">
    <source>
        <dbReference type="Pfam" id="PF04932"/>
    </source>
</evidence>
<feature type="domain" description="O-antigen ligase-related" evidence="7">
    <location>
        <begin position="261"/>
        <end position="404"/>
    </location>
</feature>
<dbReference type="InterPro" id="IPR007016">
    <property type="entry name" value="O-antigen_ligase-rel_domated"/>
</dbReference>
<feature type="domain" description="Glycosyltransferase subfamily 4-like N-terminal" evidence="8">
    <location>
        <begin position="500"/>
        <end position="650"/>
    </location>
</feature>
<evidence type="ECO:0000256" key="5">
    <source>
        <dbReference type="SAM" id="Phobius"/>
    </source>
</evidence>
<evidence type="ECO:0000313" key="10">
    <source>
        <dbReference type="Proteomes" id="UP001153387"/>
    </source>
</evidence>
<dbReference type="Gene3D" id="3.40.50.2000">
    <property type="entry name" value="Glycogen Phosphorylase B"/>
    <property type="match status" value="2"/>
</dbReference>
<dbReference type="CDD" id="cd03801">
    <property type="entry name" value="GT4_PimA-like"/>
    <property type="match status" value="1"/>
</dbReference>
<dbReference type="SUPFAM" id="SSF53756">
    <property type="entry name" value="UDP-Glycosyltransferase/glycogen phosphorylase"/>
    <property type="match status" value="1"/>
</dbReference>
<dbReference type="Pfam" id="PF13439">
    <property type="entry name" value="Glyco_transf_4"/>
    <property type="match status" value="1"/>
</dbReference>
<feature type="domain" description="Glycosyl transferase family 1" evidence="6">
    <location>
        <begin position="663"/>
        <end position="829"/>
    </location>
</feature>
<feature type="transmembrane region" description="Helical" evidence="5">
    <location>
        <begin position="39"/>
        <end position="57"/>
    </location>
</feature>
<evidence type="ECO:0000256" key="1">
    <source>
        <dbReference type="ARBA" id="ARBA00004141"/>
    </source>
</evidence>
<feature type="transmembrane region" description="Helical" evidence="5">
    <location>
        <begin position="256"/>
        <end position="272"/>
    </location>
</feature>
<keyword evidence="4 5" id="KW-0472">Membrane</keyword>